<dbReference type="Proteomes" id="UP001282284">
    <property type="component" value="Unassembled WGS sequence"/>
</dbReference>
<dbReference type="GO" id="GO:0004519">
    <property type="term" value="F:endonuclease activity"/>
    <property type="evidence" value="ECO:0007669"/>
    <property type="project" value="UniProtKB-KW"/>
</dbReference>
<dbReference type="EMBL" id="JAUBDI010000002">
    <property type="protein sequence ID" value="MDW0112217.1"/>
    <property type="molecule type" value="Genomic_DNA"/>
</dbReference>
<accession>A0ABU4G775</accession>
<sequence length="115" mass="13729">MIVPDHLMKLINSGQLIKFYKSKEWRELRKLAMKRDNYECQHCKLEGKVTTRETINKHGRKTKMDVNHIKPVKLFPHLALSLSNTEYLCVYCHNIADGKDEMIKKEPKFVNEERW</sequence>
<keyword evidence="2" id="KW-0540">Nuclease</keyword>
<evidence type="ECO:0000313" key="2">
    <source>
        <dbReference type="EMBL" id="MDW0112217.1"/>
    </source>
</evidence>
<dbReference type="Pfam" id="PF01844">
    <property type="entry name" value="HNH"/>
    <property type="match status" value="1"/>
</dbReference>
<dbReference type="Gene3D" id="1.10.30.50">
    <property type="match status" value="1"/>
</dbReference>
<dbReference type="InterPro" id="IPR003615">
    <property type="entry name" value="HNH_nuc"/>
</dbReference>
<gene>
    <name evidence="2" type="ORF">QT711_03405</name>
</gene>
<organism evidence="2 3">
    <name type="scientific">Sporosarcina saromensis</name>
    <dbReference type="NCBI Taxonomy" id="359365"/>
    <lineage>
        <taxon>Bacteria</taxon>
        <taxon>Bacillati</taxon>
        <taxon>Bacillota</taxon>
        <taxon>Bacilli</taxon>
        <taxon>Bacillales</taxon>
        <taxon>Caryophanaceae</taxon>
        <taxon>Sporosarcina</taxon>
    </lineage>
</organism>
<evidence type="ECO:0000259" key="1">
    <source>
        <dbReference type="SMART" id="SM00507"/>
    </source>
</evidence>
<proteinExistence type="predicted"/>
<reference evidence="2 3" key="1">
    <citation type="submission" date="2023-06" db="EMBL/GenBank/DDBJ databases">
        <title>Sporosarcina sp. nov., isolated from Korean traditional fermented seafood 'Jeotgal'.</title>
        <authorList>
            <person name="Yang A.I."/>
            <person name="Shin N.-R."/>
        </authorList>
    </citation>
    <scope>NUCLEOTIDE SEQUENCE [LARGE SCALE GENOMIC DNA]</scope>
    <source>
        <strain evidence="2 3">KCTC13119</strain>
    </source>
</reference>
<dbReference type="SMART" id="SM00507">
    <property type="entry name" value="HNHc"/>
    <property type="match status" value="1"/>
</dbReference>
<protein>
    <submittedName>
        <fullName evidence="2">HNH endonuclease</fullName>
    </submittedName>
</protein>
<keyword evidence="2" id="KW-0378">Hydrolase</keyword>
<comment type="caution">
    <text evidence="2">The sequence shown here is derived from an EMBL/GenBank/DDBJ whole genome shotgun (WGS) entry which is preliminary data.</text>
</comment>
<dbReference type="InterPro" id="IPR002711">
    <property type="entry name" value="HNH"/>
</dbReference>
<keyword evidence="2" id="KW-0255">Endonuclease</keyword>
<keyword evidence="3" id="KW-1185">Reference proteome</keyword>
<dbReference type="RefSeq" id="WP_317942110.1">
    <property type="nucleotide sequence ID" value="NZ_JAUBDI010000002.1"/>
</dbReference>
<feature type="domain" description="HNH nuclease" evidence="1">
    <location>
        <begin position="27"/>
        <end position="94"/>
    </location>
</feature>
<name>A0ABU4G775_9BACL</name>
<evidence type="ECO:0000313" key="3">
    <source>
        <dbReference type="Proteomes" id="UP001282284"/>
    </source>
</evidence>